<sequence length="150" mass="17039">MAKVGRGDADDCWPWLGAVDKESGYGQVRRSYRLYRAHRFSYELHHGPIPDGHVIDHTCHNNSGCTDVPCAHRKCVNPRHLEAVTQSLNTGRGRSGSHNSDKTHCPHGHPYSPENTLPQHNGRGRRCRECCRLRSVLTNARKREKRLRNG</sequence>
<accession>A0A3G2KG08</accession>
<evidence type="ECO:0000259" key="2">
    <source>
        <dbReference type="Pfam" id="PF13392"/>
    </source>
</evidence>
<protein>
    <submittedName>
        <fullName evidence="3">HNH endonuclease</fullName>
    </submittedName>
</protein>
<evidence type="ECO:0000313" key="4">
    <source>
        <dbReference type="Proteomes" id="UP000280317"/>
    </source>
</evidence>
<evidence type="ECO:0000313" key="3">
    <source>
        <dbReference type="EMBL" id="AYN57923.1"/>
    </source>
</evidence>
<evidence type="ECO:0000256" key="1">
    <source>
        <dbReference type="SAM" id="MobiDB-lite"/>
    </source>
</evidence>
<dbReference type="RefSeq" id="YP_010656358.1">
    <property type="nucleotide sequence ID" value="NC_070837.1"/>
</dbReference>
<dbReference type="GeneID" id="77932236"/>
<feature type="domain" description="HNH nuclease" evidence="2">
    <location>
        <begin position="35"/>
        <end position="63"/>
    </location>
</feature>
<keyword evidence="3" id="KW-0378">Hydrolase</keyword>
<organism evidence="3 4">
    <name type="scientific">Arthrobacter phage Faja</name>
    <dbReference type="NCBI Taxonomy" id="2419957"/>
    <lineage>
        <taxon>Viruses</taxon>
        <taxon>Duplodnaviria</taxon>
        <taxon>Heunggongvirae</taxon>
        <taxon>Uroviricota</taxon>
        <taxon>Caudoviricetes</taxon>
        <taxon>Fajavirus</taxon>
        <taxon>Fajavirus faja</taxon>
    </lineage>
</organism>
<dbReference type="Pfam" id="PF13392">
    <property type="entry name" value="HNH_3"/>
    <property type="match status" value="1"/>
</dbReference>
<feature type="compositionally biased region" description="Polar residues" evidence="1">
    <location>
        <begin position="88"/>
        <end position="98"/>
    </location>
</feature>
<keyword evidence="3" id="KW-0540">Nuclease</keyword>
<dbReference type="InterPro" id="IPR044925">
    <property type="entry name" value="His-Me_finger_sf"/>
</dbReference>
<gene>
    <name evidence="3" type="primary">72</name>
    <name evidence="3" type="ORF">PBI_FAJA_72</name>
</gene>
<dbReference type="GO" id="GO:0004519">
    <property type="term" value="F:endonuclease activity"/>
    <property type="evidence" value="ECO:0007669"/>
    <property type="project" value="UniProtKB-KW"/>
</dbReference>
<dbReference type="SUPFAM" id="SSF54060">
    <property type="entry name" value="His-Me finger endonucleases"/>
    <property type="match status" value="1"/>
</dbReference>
<keyword evidence="3" id="KW-0255">Endonuclease</keyword>
<dbReference type="InterPro" id="IPR003615">
    <property type="entry name" value="HNH_nuc"/>
</dbReference>
<name>A0A3G2KG08_9CAUD</name>
<dbReference type="Proteomes" id="UP000280317">
    <property type="component" value="Segment"/>
</dbReference>
<dbReference type="EMBL" id="MH834612">
    <property type="protein sequence ID" value="AYN57923.1"/>
    <property type="molecule type" value="Genomic_DNA"/>
</dbReference>
<reference evidence="3 4" key="1">
    <citation type="submission" date="2018-09" db="EMBL/GenBank/DDBJ databases">
        <authorList>
            <person name="Ulbrich M.C."/>
            <person name="Stoner T.H."/>
            <person name="Garlena R.A."/>
            <person name="Russell D.A."/>
            <person name="Pope W.H."/>
            <person name="Jacobs-Sera D."/>
            <person name="Hatfull G.F."/>
        </authorList>
    </citation>
    <scope>NUCLEOTIDE SEQUENCE [LARGE SCALE GENOMIC DNA]</scope>
</reference>
<proteinExistence type="predicted"/>
<dbReference type="KEGG" id="vg:77932236"/>
<feature type="region of interest" description="Disordered" evidence="1">
    <location>
        <begin position="88"/>
        <end position="124"/>
    </location>
</feature>
<keyword evidence="4" id="KW-1185">Reference proteome</keyword>